<dbReference type="InterPro" id="IPR027443">
    <property type="entry name" value="IPNS-like_sf"/>
</dbReference>
<dbReference type="Pfam" id="PF05118">
    <property type="entry name" value="Asp_Arg_Hydrox"/>
    <property type="match status" value="1"/>
</dbReference>
<dbReference type="PANTHER" id="PTHR46332:SF5">
    <property type="entry name" value="ASPARTATE BETA-HYDROXYLASE DOMAIN CONTAINING 2"/>
    <property type="match status" value="1"/>
</dbReference>
<dbReference type="PANTHER" id="PTHR46332">
    <property type="entry name" value="ASPARTATE BETA-HYDROXYLASE DOMAIN-CONTAINING PROTEIN 2"/>
    <property type="match status" value="1"/>
</dbReference>
<sequence>MKKLKLDYHIFKGAVNGYLSLYTGGKERPAYFDIAKTVPQLDTLTKGFPVIKAELDAALRETPRFRRYQDVDPGEAKITGTDTAKTWKVFMLYLLGHKPEGNRSLCPQTCALLDQVPGLIQAFFSVLDPGKSVPAHEGPYYGYLRYHLALKVPAESPPKLVVAGQDHVWREGEAVLFDDSHTHEVVNHSPGTRVVLIVDVRRPMPLLPSLLNKFVTDVVARHTYGRSVMKRLKAAG</sequence>
<feature type="domain" description="Aspartyl/asparaginy/proline hydroxylase" evidence="4">
    <location>
        <begin position="48"/>
        <end position="203"/>
    </location>
</feature>
<reference evidence="5 6" key="1">
    <citation type="submission" date="2019-02" db="EMBL/GenBank/DDBJ databases">
        <title>Deep-cultivation of Planctomycetes and their phenomic and genomic characterization uncovers novel biology.</title>
        <authorList>
            <person name="Wiegand S."/>
            <person name="Jogler M."/>
            <person name="Boedeker C."/>
            <person name="Pinto D."/>
            <person name="Vollmers J."/>
            <person name="Rivas-Marin E."/>
            <person name="Kohn T."/>
            <person name="Peeters S.H."/>
            <person name="Heuer A."/>
            <person name="Rast P."/>
            <person name="Oberbeckmann S."/>
            <person name="Bunk B."/>
            <person name="Jeske O."/>
            <person name="Meyerdierks A."/>
            <person name="Storesund J.E."/>
            <person name="Kallscheuer N."/>
            <person name="Luecker S."/>
            <person name="Lage O.M."/>
            <person name="Pohl T."/>
            <person name="Merkel B.J."/>
            <person name="Hornburger P."/>
            <person name="Mueller R.-W."/>
            <person name="Bruemmer F."/>
            <person name="Labrenz M."/>
            <person name="Spormann A.M."/>
            <person name="Op den Camp H."/>
            <person name="Overmann J."/>
            <person name="Amann R."/>
            <person name="Jetten M.S.M."/>
            <person name="Mascher T."/>
            <person name="Medema M.H."/>
            <person name="Devos D.P."/>
            <person name="Kaster A.-K."/>
            <person name="Ovreas L."/>
            <person name="Rohde M."/>
            <person name="Galperin M.Y."/>
            <person name="Jogler C."/>
        </authorList>
    </citation>
    <scope>NUCLEOTIDE SEQUENCE [LARGE SCALE GENOMIC DNA]</scope>
    <source>
        <strain evidence="5 6">ETA_A1</strain>
    </source>
</reference>
<dbReference type="GO" id="GO:0016020">
    <property type="term" value="C:membrane"/>
    <property type="evidence" value="ECO:0007669"/>
    <property type="project" value="TreeGrafter"/>
</dbReference>
<proteinExistence type="inferred from homology"/>
<dbReference type="KEGG" id="uli:ETAA1_07440"/>
<comment type="similarity">
    <text evidence="1">Belongs to the aspartyl/asparaginyl beta-hydroxylase family.</text>
</comment>
<keyword evidence="2" id="KW-0223">Dioxygenase</keyword>
<dbReference type="RefSeq" id="WP_202920640.1">
    <property type="nucleotide sequence ID" value="NZ_CP036273.1"/>
</dbReference>
<dbReference type="SUPFAM" id="SSF51197">
    <property type="entry name" value="Clavaminate synthase-like"/>
    <property type="match status" value="1"/>
</dbReference>
<accession>A0A517XMW4</accession>
<dbReference type="AlphaFoldDB" id="A0A517XMW4"/>
<dbReference type="GO" id="GO:0051213">
    <property type="term" value="F:dioxygenase activity"/>
    <property type="evidence" value="ECO:0007669"/>
    <property type="project" value="UniProtKB-KW"/>
</dbReference>
<gene>
    <name evidence="5" type="ORF">ETAA1_07440</name>
</gene>
<keyword evidence="6" id="KW-1185">Reference proteome</keyword>
<dbReference type="Proteomes" id="UP000319576">
    <property type="component" value="Chromosome"/>
</dbReference>
<evidence type="ECO:0000256" key="2">
    <source>
        <dbReference type="ARBA" id="ARBA00022964"/>
    </source>
</evidence>
<evidence type="ECO:0000256" key="3">
    <source>
        <dbReference type="ARBA" id="ARBA00023002"/>
    </source>
</evidence>
<dbReference type="InterPro" id="IPR051821">
    <property type="entry name" value="Asp/Asn_beta-hydroxylase"/>
</dbReference>
<name>A0A517XMW4_9BACT</name>
<evidence type="ECO:0000313" key="6">
    <source>
        <dbReference type="Proteomes" id="UP000319576"/>
    </source>
</evidence>
<protein>
    <submittedName>
        <fullName evidence="5">Aspartyl/Asparaginyl beta-hydroxylase</fullName>
    </submittedName>
</protein>
<evidence type="ECO:0000313" key="5">
    <source>
        <dbReference type="EMBL" id="QDU18848.1"/>
    </source>
</evidence>
<organism evidence="5 6">
    <name type="scientific">Urbifossiella limnaea</name>
    <dbReference type="NCBI Taxonomy" id="2528023"/>
    <lineage>
        <taxon>Bacteria</taxon>
        <taxon>Pseudomonadati</taxon>
        <taxon>Planctomycetota</taxon>
        <taxon>Planctomycetia</taxon>
        <taxon>Gemmatales</taxon>
        <taxon>Gemmataceae</taxon>
        <taxon>Urbifossiella</taxon>
    </lineage>
</organism>
<dbReference type="InterPro" id="IPR007803">
    <property type="entry name" value="Asp/Arg/Pro-Hydrxlase"/>
</dbReference>
<evidence type="ECO:0000259" key="4">
    <source>
        <dbReference type="Pfam" id="PF05118"/>
    </source>
</evidence>
<evidence type="ECO:0000256" key="1">
    <source>
        <dbReference type="ARBA" id="ARBA00007730"/>
    </source>
</evidence>
<keyword evidence="3" id="KW-0560">Oxidoreductase</keyword>
<dbReference type="EMBL" id="CP036273">
    <property type="protein sequence ID" value="QDU18848.1"/>
    <property type="molecule type" value="Genomic_DNA"/>
</dbReference>
<dbReference type="Gene3D" id="2.60.120.330">
    <property type="entry name" value="B-lactam Antibiotic, Isopenicillin N Synthase, Chain"/>
    <property type="match status" value="1"/>
</dbReference>